<dbReference type="SMART" id="SM00516">
    <property type="entry name" value="SEC14"/>
    <property type="match status" value="1"/>
</dbReference>
<dbReference type="InterPro" id="IPR036865">
    <property type="entry name" value="CRAL-TRIO_dom_sf"/>
</dbReference>
<dbReference type="InterPro" id="IPR001251">
    <property type="entry name" value="CRAL-TRIO_dom"/>
</dbReference>
<dbReference type="AlphaFoldDB" id="A0A5E4Q3K5"/>
<evidence type="ECO:0000256" key="1">
    <source>
        <dbReference type="SAM" id="MobiDB-lite"/>
    </source>
</evidence>
<dbReference type="InterPro" id="IPR036273">
    <property type="entry name" value="CRAL/TRIO_N_dom_sf"/>
</dbReference>
<dbReference type="Gene3D" id="1.10.8.20">
    <property type="entry name" value="N-terminal domain of phosphatidylinositol transfer protein sec14p"/>
    <property type="match status" value="1"/>
</dbReference>
<name>A0A5E4Q3K5_9NEOP</name>
<dbReference type="SMART" id="SM01100">
    <property type="entry name" value="CRAL_TRIO_N"/>
    <property type="match status" value="1"/>
</dbReference>
<reference evidence="3 4" key="1">
    <citation type="submission" date="2017-07" db="EMBL/GenBank/DDBJ databases">
        <authorList>
            <person name="Talla V."/>
            <person name="Backstrom N."/>
        </authorList>
    </citation>
    <scope>NUCLEOTIDE SEQUENCE [LARGE SCALE GENOMIC DNA]</scope>
</reference>
<dbReference type="InterPro" id="IPR011074">
    <property type="entry name" value="CRAL/TRIO_N_dom"/>
</dbReference>
<accession>A0A5E4Q3K5</accession>
<dbReference type="SUPFAM" id="SSF52087">
    <property type="entry name" value="CRAL/TRIO domain"/>
    <property type="match status" value="1"/>
</dbReference>
<feature type="region of interest" description="Disordered" evidence="1">
    <location>
        <begin position="244"/>
        <end position="274"/>
    </location>
</feature>
<dbReference type="CDD" id="cd00170">
    <property type="entry name" value="SEC14"/>
    <property type="match status" value="1"/>
</dbReference>
<dbReference type="Gene3D" id="3.40.525.10">
    <property type="entry name" value="CRAL-TRIO lipid binding domain"/>
    <property type="match status" value="1"/>
</dbReference>
<dbReference type="GO" id="GO:1902936">
    <property type="term" value="F:phosphatidylinositol bisphosphate binding"/>
    <property type="evidence" value="ECO:0007669"/>
    <property type="project" value="TreeGrafter"/>
</dbReference>
<keyword evidence="4" id="KW-1185">Reference proteome</keyword>
<dbReference type="PRINTS" id="PR00180">
    <property type="entry name" value="CRETINALDHBP"/>
</dbReference>
<protein>
    <recommendedName>
        <fullName evidence="2">CRAL-TRIO domain-containing protein</fullName>
    </recommendedName>
</protein>
<feature type="domain" description="CRAL-TRIO" evidence="2">
    <location>
        <begin position="88"/>
        <end position="252"/>
    </location>
</feature>
<evidence type="ECO:0000313" key="3">
    <source>
        <dbReference type="EMBL" id="VVC91869.1"/>
    </source>
</evidence>
<dbReference type="Proteomes" id="UP000324832">
    <property type="component" value="Unassembled WGS sequence"/>
</dbReference>
<organism evidence="3 4">
    <name type="scientific">Leptidea sinapis</name>
    <dbReference type="NCBI Taxonomy" id="189913"/>
    <lineage>
        <taxon>Eukaryota</taxon>
        <taxon>Metazoa</taxon>
        <taxon>Ecdysozoa</taxon>
        <taxon>Arthropoda</taxon>
        <taxon>Hexapoda</taxon>
        <taxon>Insecta</taxon>
        <taxon>Pterygota</taxon>
        <taxon>Neoptera</taxon>
        <taxon>Endopterygota</taxon>
        <taxon>Lepidoptera</taxon>
        <taxon>Glossata</taxon>
        <taxon>Ditrysia</taxon>
        <taxon>Papilionoidea</taxon>
        <taxon>Pieridae</taxon>
        <taxon>Dismorphiinae</taxon>
        <taxon>Leptidea</taxon>
    </lineage>
</organism>
<sequence>MNIRPLIPELAEIACRELNEDPKRIESDVQHIKDWISKQPHLRARTDDQWIVTFLRGCKYSLERTKEKLDLYYSFRSLAPELFRIRTTDQLFKEIIKLGVFLILPPSKSATAPRVTVIRPGRYDSDKYNIIDILAATHNLEKIVLAEDDSGVIVGRRTILDLEGVTMGHYVQMTPSLMKKMVILGQDALPVRMKGTHYINLPPGFETIFNAMRSLLNEKNKSRVYYWLNKVEENSSWFEKEVQYGTDESKRPGKPKNAADMFGVEGSFRKLEVD</sequence>
<evidence type="ECO:0000259" key="2">
    <source>
        <dbReference type="PROSITE" id="PS50191"/>
    </source>
</evidence>
<dbReference type="PANTHER" id="PTHR10174">
    <property type="entry name" value="ALPHA-TOCOPHEROL TRANSFER PROTEIN-RELATED"/>
    <property type="match status" value="1"/>
</dbReference>
<evidence type="ECO:0000313" key="4">
    <source>
        <dbReference type="Proteomes" id="UP000324832"/>
    </source>
</evidence>
<proteinExistence type="predicted"/>
<dbReference type="PANTHER" id="PTHR10174:SF216">
    <property type="entry name" value="CRAL-TRIO DOMAIN-CONTAINING PROTEIN-RELATED"/>
    <property type="match status" value="1"/>
</dbReference>
<dbReference type="EMBL" id="FZQP02001127">
    <property type="protein sequence ID" value="VVC91869.1"/>
    <property type="molecule type" value="Genomic_DNA"/>
</dbReference>
<gene>
    <name evidence="3" type="ORF">LSINAPIS_LOCUS4427</name>
</gene>
<dbReference type="GO" id="GO:0016020">
    <property type="term" value="C:membrane"/>
    <property type="evidence" value="ECO:0007669"/>
    <property type="project" value="TreeGrafter"/>
</dbReference>
<dbReference type="SUPFAM" id="SSF46938">
    <property type="entry name" value="CRAL/TRIO N-terminal domain"/>
    <property type="match status" value="1"/>
</dbReference>
<dbReference type="PROSITE" id="PS50191">
    <property type="entry name" value="CRAL_TRIO"/>
    <property type="match status" value="1"/>
</dbReference>
<dbReference type="Pfam" id="PF00650">
    <property type="entry name" value="CRAL_TRIO"/>
    <property type="match status" value="1"/>
</dbReference>